<evidence type="ECO:0000256" key="9">
    <source>
        <dbReference type="SAM" id="SignalP"/>
    </source>
</evidence>
<dbReference type="InterPro" id="IPR027446">
    <property type="entry name" value="VSG_C_dom_sf"/>
</dbReference>
<evidence type="ECO:0000256" key="5">
    <source>
        <dbReference type="ARBA" id="ARBA00023136"/>
    </source>
</evidence>
<keyword evidence="6" id="KW-0325">Glycoprotein</keyword>
<dbReference type="GO" id="GO:0042783">
    <property type="term" value="P:symbiont-mediated evasion of host immune response"/>
    <property type="evidence" value="ECO:0007669"/>
    <property type="project" value="InterPro"/>
</dbReference>
<evidence type="ECO:0000256" key="3">
    <source>
        <dbReference type="ARBA" id="ARBA00022475"/>
    </source>
</evidence>
<feature type="compositionally biased region" description="Low complexity" evidence="8">
    <location>
        <begin position="440"/>
        <end position="450"/>
    </location>
</feature>
<evidence type="ECO:0000256" key="1">
    <source>
        <dbReference type="ARBA" id="ARBA00002523"/>
    </source>
</evidence>
<keyword evidence="3" id="KW-1003">Cell membrane</keyword>
<organism evidence="11">
    <name type="scientific">Trypanosoma brucei</name>
    <dbReference type="NCBI Taxonomy" id="5691"/>
    <lineage>
        <taxon>Eukaryota</taxon>
        <taxon>Discoba</taxon>
        <taxon>Euglenozoa</taxon>
        <taxon>Kinetoplastea</taxon>
        <taxon>Metakinetoplastina</taxon>
        <taxon>Trypanosomatida</taxon>
        <taxon>Trypanosomatidae</taxon>
        <taxon>Trypanosoma</taxon>
    </lineage>
</organism>
<evidence type="ECO:0000256" key="8">
    <source>
        <dbReference type="SAM" id="MobiDB-lite"/>
    </source>
</evidence>
<dbReference type="VEuPathDB" id="TriTrypDB:Tb427_000590800"/>
<dbReference type="AlphaFoldDB" id="A0A1J0RAN4"/>
<sequence>MLKATAATVFLTVLIALSVTAFHETENNTKTACDAAENFEKMTQQISAAVETQQSQVQKANVILARLSVAAQINDGRLQELLAPVISAVTARVAAATQTLIEALPPLMAATKTLSRIHGMQHLIADVTKLQVEGVNAGNLATTITTNGKPIQYATFGSGKGACSEDSQHQRDTDSPVRPGTHGPKITVAVLQRHKPAPAANSAGPRCCVGASLTDNNCGGADTTATQFGMSAGAMLTEKLQTFERQTADDNDYKQTAMGSKDLLPSKSYISDALKGLKTTEALIAKLSFKADELLSATIVEDQPFERTILATIDEQAKGSATAKHTDEIERIKKSVYGKADNSFDKKIWTTVNSITLEPQATSADKGEKLSEINDLDKLGSALAYYMAKKEATSTPTKECVSQKETTDCGGIKDKTQCDAKDGCKYNEKESKCEEDPAKPTTAAPNTNTTGSNSFVINKAPLLLAFLLL</sequence>
<comment type="function">
    <text evidence="1">VSG forms a coat on the surface of the parasite. The trypanosome evades the immune response of the host by expressing a series of antigenically distinct VSGs from an estimated 1000 VSG genes.</text>
</comment>
<feature type="domain" description="Trypanosome variant surface glycoprotein A-type N-terminal" evidence="10">
    <location>
        <begin position="29"/>
        <end position="386"/>
    </location>
</feature>
<keyword evidence="5" id="KW-0472">Membrane</keyword>
<dbReference type="GO" id="GO:0005886">
    <property type="term" value="C:plasma membrane"/>
    <property type="evidence" value="ECO:0007669"/>
    <property type="project" value="UniProtKB-SubCell"/>
</dbReference>
<keyword evidence="7" id="KW-0449">Lipoprotein</keyword>
<dbReference type="SUPFAM" id="SSF58087">
    <property type="entry name" value="Variant surface glycoprotein (N-terminal domain)"/>
    <property type="match status" value="1"/>
</dbReference>
<feature type="chain" id="PRO_5009615377" evidence="9">
    <location>
        <begin position="22"/>
        <end position="469"/>
    </location>
</feature>
<dbReference type="Gene3D" id="3.90.150.10">
    <property type="entry name" value="Variant Surface Glycoprotein, subunit A domain 1"/>
    <property type="match status" value="1"/>
</dbReference>
<dbReference type="GO" id="GO:0098552">
    <property type="term" value="C:side of membrane"/>
    <property type="evidence" value="ECO:0007669"/>
    <property type="project" value="UniProtKB-KW"/>
</dbReference>
<feature type="compositionally biased region" description="Basic and acidic residues" evidence="8">
    <location>
        <begin position="166"/>
        <end position="175"/>
    </location>
</feature>
<feature type="signal peptide" evidence="9">
    <location>
        <begin position="1"/>
        <end position="21"/>
    </location>
</feature>
<accession>A0A1J0RAN4</accession>
<evidence type="ECO:0000256" key="6">
    <source>
        <dbReference type="ARBA" id="ARBA00023180"/>
    </source>
</evidence>
<dbReference type="SUPFAM" id="SSF118251">
    <property type="entry name" value="Variant surface glycoprotein MITAT 1.2, VSG 221, C-terminal domain"/>
    <property type="match status" value="1"/>
</dbReference>
<dbReference type="Pfam" id="PF00913">
    <property type="entry name" value="Trypan_glycop"/>
    <property type="match status" value="1"/>
</dbReference>
<comment type="subcellular location">
    <subcellularLocation>
        <location evidence="2">Cell membrane</location>
        <topology evidence="2">Lipid-anchor</topology>
        <topology evidence="2">GPI-anchor</topology>
    </subcellularLocation>
</comment>
<evidence type="ECO:0000259" key="10">
    <source>
        <dbReference type="Pfam" id="PF00913"/>
    </source>
</evidence>
<dbReference type="VEuPathDB" id="TriTrypDB:Tb11.v5.0645"/>
<feature type="region of interest" description="Disordered" evidence="8">
    <location>
        <begin position="428"/>
        <end position="451"/>
    </location>
</feature>
<evidence type="ECO:0000256" key="2">
    <source>
        <dbReference type="ARBA" id="ARBA00004609"/>
    </source>
</evidence>
<name>A0A1J0RAN4_9TRYP</name>
<evidence type="ECO:0000256" key="7">
    <source>
        <dbReference type="ARBA" id="ARBA00023288"/>
    </source>
</evidence>
<keyword evidence="9" id="KW-0732">Signal</keyword>
<feature type="region of interest" description="Disordered" evidence="8">
    <location>
        <begin position="158"/>
        <end position="183"/>
    </location>
</feature>
<evidence type="ECO:0000313" key="11">
    <source>
        <dbReference type="EMBL" id="APD74937.1"/>
    </source>
</evidence>
<proteinExistence type="predicted"/>
<protein>
    <submittedName>
        <fullName evidence="11">Variant surface glycoprotein 1125.4723</fullName>
    </submittedName>
</protein>
<evidence type="ECO:0000256" key="4">
    <source>
        <dbReference type="ARBA" id="ARBA00022622"/>
    </source>
</evidence>
<reference evidence="11" key="1">
    <citation type="submission" date="2016-08" db="EMBL/GenBank/DDBJ databases">
        <title>VSG repertoire of Trypanosoma brucei EATRO 1125.</title>
        <authorList>
            <person name="Cross G.A."/>
        </authorList>
    </citation>
    <scope>NUCLEOTIDE SEQUENCE</scope>
    <source>
        <strain evidence="11">EATRO 1125</strain>
    </source>
</reference>
<dbReference type="EMBL" id="KX700981">
    <property type="protein sequence ID" value="APD74937.1"/>
    <property type="molecule type" value="Genomic_DNA"/>
</dbReference>
<dbReference type="VEuPathDB" id="TriTrypDB:Tb1125.9.440"/>
<dbReference type="InterPro" id="IPR001812">
    <property type="entry name" value="Trypano_VSG_A_N_dom"/>
</dbReference>
<feature type="compositionally biased region" description="Basic and acidic residues" evidence="8">
    <location>
        <begin position="428"/>
        <end position="438"/>
    </location>
</feature>
<dbReference type="Gene3D" id="1.10.470.10">
    <property type="entry name" value="Variant Surface Glycoprotein, subunit A, domain 2"/>
    <property type="match status" value="1"/>
</dbReference>
<keyword evidence="4" id="KW-0336">GPI-anchor</keyword>